<dbReference type="AlphaFoldDB" id="A0AAV1J640"/>
<dbReference type="Proteomes" id="UP001497472">
    <property type="component" value="Unassembled WGS sequence"/>
</dbReference>
<keyword evidence="2" id="KW-1185">Reference proteome</keyword>
<reference evidence="1 2" key="1">
    <citation type="submission" date="2023-11" db="EMBL/GenBank/DDBJ databases">
        <authorList>
            <person name="Okamura Y."/>
        </authorList>
    </citation>
    <scope>NUCLEOTIDE SEQUENCE [LARGE SCALE GENOMIC DNA]</scope>
</reference>
<name>A0AAV1J640_9NEOP</name>
<proteinExistence type="predicted"/>
<comment type="caution">
    <text evidence="1">The sequence shown here is derived from an EMBL/GenBank/DDBJ whole genome shotgun (WGS) entry which is preliminary data.</text>
</comment>
<accession>A0AAV1J640</accession>
<sequence length="164" mass="18601">MVLSDFLTETRRKWLKAFKIFKGKKKTNNRISPETTRCSSGTVDARSDIDVNFCGCRKNLPLHLSEDETTSEYHSYDSVSSNQTSLRSYARSVSNSDSAYDSTRSSPAQTRPMYYATVTYLNVNDSEDSSSIHTECTLLDYEDTEEDEKAQNIINESIEFIGTL</sequence>
<gene>
    <name evidence="1" type="ORF">LNINA_LOCUS4104</name>
</gene>
<evidence type="ECO:0000313" key="1">
    <source>
        <dbReference type="EMBL" id="CAK1544350.1"/>
    </source>
</evidence>
<protein>
    <submittedName>
        <fullName evidence="1">Uncharacterized protein</fullName>
    </submittedName>
</protein>
<dbReference type="EMBL" id="CAVLEF010000005">
    <property type="protein sequence ID" value="CAK1544350.1"/>
    <property type="molecule type" value="Genomic_DNA"/>
</dbReference>
<evidence type="ECO:0000313" key="2">
    <source>
        <dbReference type="Proteomes" id="UP001497472"/>
    </source>
</evidence>
<organism evidence="1 2">
    <name type="scientific">Leptosia nina</name>
    <dbReference type="NCBI Taxonomy" id="320188"/>
    <lineage>
        <taxon>Eukaryota</taxon>
        <taxon>Metazoa</taxon>
        <taxon>Ecdysozoa</taxon>
        <taxon>Arthropoda</taxon>
        <taxon>Hexapoda</taxon>
        <taxon>Insecta</taxon>
        <taxon>Pterygota</taxon>
        <taxon>Neoptera</taxon>
        <taxon>Endopterygota</taxon>
        <taxon>Lepidoptera</taxon>
        <taxon>Glossata</taxon>
        <taxon>Ditrysia</taxon>
        <taxon>Papilionoidea</taxon>
        <taxon>Pieridae</taxon>
        <taxon>Pierinae</taxon>
        <taxon>Leptosia</taxon>
    </lineage>
</organism>